<dbReference type="PROSITE" id="PS00108">
    <property type="entry name" value="PROTEIN_KINASE_ST"/>
    <property type="match status" value="1"/>
</dbReference>
<protein>
    <recommendedName>
        <fullName evidence="12">Serine/threonine-protein kinase PrkC</fullName>
        <ecNumber evidence="1">2.7.11.1</ecNumber>
    </recommendedName>
</protein>
<feature type="domain" description="PASTA" evidence="17">
    <location>
        <begin position="421"/>
        <end position="488"/>
    </location>
</feature>
<comment type="subcellular location">
    <subcellularLocation>
        <location evidence="11">Spore membrane</location>
        <topology evidence="11">Single-pass type II membrane protein</topology>
    </subcellularLocation>
</comment>
<evidence type="ECO:0000256" key="12">
    <source>
        <dbReference type="ARBA" id="ARBA00070041"/>
    </source>
</evidence>
<evidence type="ECO:0000313" key="18">
    <source>
        <dbReference type="EMBL" id="TFE02715.1"/>
    </source>
</evidence>
<dbReference type="PANTHER" id="PTHR43289:SF34">
    <property type="entry name" value="SERINE_THREONINE-PROTEIN KINASE YBDM-RELATED"/>
    <property type="match status" value="1"/>
</dbReference>
<evidence type="ECO:0000256" key="2">
    <source>
        <dbReference type="ARBA" id="ARBA00022527"/>
    </source>
</evidence>
<evidence type="ECO:0000256" key="5">
    <source>
        <dbReference type="ARBA" id="ARBA00022741"/>
    </source>
</evidence>
<evidence type="ECO:0000256" key="3">
    <source>
        <dbReference type="ARBA" id="ARBA00022544"/>
    </source>
</evidence>
<dbReference type="PROSITE" id="PS50011">
    <property type="entry name" value="PROTEIN_KINASE_DOM"/>
    <property type="match status" value="1"/>
</dbReference>
<dbReference type="FunFam" id="1.10.510.10:FF:000021">
    <property type="entry name" value="Serine/threonine protein kinase"/>
    <property type="match status" value="1"/>
</dbReference>
<dbReference type="Gene3D" id="3.30.200.20">
    <property type="entry name" value="Phosphorylase Kinase, domain 1"/>
    <property type="match status" value="1"/>
</dbReference>
<dbReference type="GO" id="GO:0007165">
    <property type="term" value="P:signal transduction"/>
    <property type="evidence" value="ECO:0007669"/>
    <property type="project" value="UniProtKB-ARBA"/>
</dbReference>
<evidence type="ECO:0000256" key="9">
    <source>
        <dbReference type="ARBA" id="ARBA00047899"/>
    </source>
</evidence>
<evidence type="ECO:0000256" key="14">
    <source>
        <dbReference type="SAM" id="MobiDB-lite"/>
    </source>
</evidence>
<name>A0A4Y8LJF3_9BACL</name>
<gene>
    <name evidence="18" type="primary">pknB</name>
    <name evidence="18" type="ORF">E2626_02615</name>
</gene>
<keyword evidence="3" id="KW-0309">Germination</keyword>
<dbReference type="AlphaFoldDB" id="A0A4Y8LJF3"/>
<dbReference type="InterPro" id="IPR017441">
    <property type="entry name" value="Protein_kinase_ATP_BS"/>
</dbReference>
<feature type="binding site" evidence="13">
    <location>
        <position position="39"/>
    </location>
    <ligand>
        <name>ATP</name>
        <dbReference type="ChEBI" id="CHEBI:30616"/>
    </ligand>
</feature>
<dbReference type="Pfam" id="PF00069">
    <property type="entry name" value="Pkinase"/>
    <property type="match status" value="1"/>
</dbReference>
<evidence type="ECO:0000256" key="1">
    <source>
        <dbReference type="ARBA" id="ARBA00012513"/>
    </source>
</evidence>
<keyword evidence="8" id="KW-0735">Signal-anchor</keyword>
<dbReference type="EC" id="2.7.11.1" evidence="1"/>
<evidence type="ECO:0000256" key="13">
    <source>
        <dbReference type="PROSITE-ProRule" id="PRU10141"/>
    </source>
</evidence>
<evidence type="ECO:0000256" key="6">
    <source>
        <dbReference type="ARBA" id="ARBA00022777"/>
    </source>
</evidence>
<dbReference type="GO" id="GO:0009847">
    <property type="term" value="P:spore germination"/>
    <property type="evidence" value="ECO:0007669"/>
    <property type="project" value="UniProtKB-ARBA"/>
</dbReference>
<comment type="catalytic activity">
    <reaction evidence="9">
        <text>L-threonyl-[protein] + ATP = O-phospho-L-threonyl-[protein] + ADP + H(+)</text>
        <dbReference type="Rhea" id="RHEA:46608"/>
        <dbReference type="Rhea" id="RHEA-COMP:11060"/>
        <dbReference type="Rhea" id="RHEA-COMP:11605"/>
        <dbReference type="ChEBI" id="CHEBI:15378"/>
        <dbReference type="ChEBI" id="CHEBI:30013"/>
        <dbReference type="ChEBI" id="CHEBI:30616"/>
        <dbReference type="ChEBI" id="CHEBI:61977"/>
        <dbReference type="ChEBI" id="CHEBI:456216"/>
        <dbReference type="EC" id="2.7.11.1"/>
    </reaction>
</comment>
<keyword evidence="5 13" id="KW-0547">Nucleotide-binding</keyword>
<evidence type="ECO:0000256" key="11">
    <source>
        <dbReference type="ARBA" id="ARBA00060432"/>
    </source>
</evidence>
<evidence type="ECO:0000256" key="10">
    <source>
        <dbReference type="ARBA" id="ARBA00048679"/>
    </source>
</evidence>
<dbReference type="InterPro" id="IPR008271">
    <property type="entry name" value="Ser/Thr_kinase_AS"/>
</dbReference>
<dbReference type="Gene3D" id="2.60.40.2560">
    <property type="match status" value="1"/>
</dbReference>
<dbReference type="PROSITE" id="PS51178">
    <property type="entry name" value="PASTA"/>
    <property type="match status" value="3"/>
</dbReference>
<evidence type="ECO:0000256" key="7">
    <source>
        <dbReference type="ARBA" id="ARBA00022840"/>
    </source>
</evidence>
<evidence type="ECO:0000256" key="4">
    <source>
        <dbReference type="ARBA" id="ARBA00022679"/>
    </source>
</evidence>
<evidence type="ECO:0000259" key="17">
    <source>
        <dbReference type="PROSITE" id="PS51178"/>
    </source>
</evidence>
<sequence length="655" mass="72254">MIGKRLNGRYKVIKSIGSGGMANVYLARDMILDRDVAVKVLRVDYVSEANMLKRFQREAQSATSLTHPNIVSMYDVGDEEDYYYLVMEYVEGMTLKQYIQEHSPLDLEDSVDIMLQLTSAIAHAHHNGIIHRDIKPQNILIDSEGNIKITDFGIAMALSATAITQTNSVMGTVHYLSPEQARGGTASKQSDIYSLGIVMYELLTGTLPYEGETPISIALKHLQSDLPRPSEVVKDLPQSIENVILKAAAKDPHYRYKNADEITEDLKTVLNPERASEPVFAPAPDLEATRAIPIIKDRMNIPASEDTKIHQPDNLKKEPDKPKKKRKKWPWIVAILMVFLLSGGMMAAMGVFGPTKVQVPDVVGENIEDAEDVISEVGLTVGEVVYEPNEEIEEDIVLRSSPKATRTLEEGEAVDLIVSSGKETIETDGYLGRNYNNSEDLIREAGFSDIEVTERFDDSAEGTILEQEPGEGAVVVPGDTVMELVISKGIEESEVPNLTGFTAEEIAAFEGNSGLSVSITREEYSNDYAAGTVISQNPEAGTMVEVGGNINVVTSLGAPPVPVNNVVIPVTIEFLEEEEPPAEGEDPPELPEQIITIYIDDKNNDMNEPVEEFTITEDTERNIRLTIEEGSSGSYRIERNGEVYLEDTISYQENE</sequence>
<keyword evidence="4" id="KW-0808">Transferase</keyword>
<feature type="compositionally biased region" description="Basic and acidic residues" evidence="14">
    <location>
        <begin position="303"/>
        <end position="321"/>
    </location>
</feature>
<dbReference type="SUPFAM" id="SSF56112">
    <property type="entry name" value="Protein kinase-like (PK-like)"/>
    <property type="match status" value="1"/>
</dbReference>
<feature type="domain" description="Protein kinase" evidence="16">
    <location>
        <begin position="10"/>
        <end position="280"/>
    </location>
</feature>
<dbReference type="GO" id="GO:0005524">
    <property type="term" value="F:ATP binding"/>
    <property type="evidence" value="ECO:0007669"/>
    <property type="project" value="UniProtKB-UniRule"/>
</dbReference>
<keyword evidence="6 18" id="KW-0418">Kinase</keyword>
<dbReference type="Gene3D" id="3.30.10.20">
    <property type="match status" value="3"/>
</dbReference>
<dbReference type="OrthoDB" id="9788659at2"/>
<proteinExistence type="predicted"/>
<dbReference type="Gene3D" id="1.10.510.10">
    <property type="entry name" value="Transferase(Phosphotransferase) domain 1"/>
    <property type="match status" value="1"/>
</dbReference>
<comment type="caution">
    <text evidence="18">The sequence shown here is derived from an EMBL/GenBank/DDBJ whole genome shotgun (WGS) entry which is preliminary data.</text>
</comment>
<dbReference type="Pfam" id="PF21160">
    <property type="entry name" value="PrkC-like_PASTA-like"/>
    <property type="match status" value="1"/>
</dbReference>
<organism evidence="18 19">
    <name type="scientific">Jeotgalibacillus salarius</name>
    <dbReference type="NCBI Taxonomy" id="546023"/>
    <lineage>
        <taxon>Bacteria</taxon>
        <taxon>Bacillati</taxon>
        <taxon>Bacillota</taxon>
        <taxon>Bacilli</taxon>
        <taxon>Bacillales</taxon>
        <taxon>Caryophanaceae</taxon>
        <taxon>Jeotgalibacillus</taxon>
    </lineage>
</organism>
<accession>A0A4Y8LJF3</accession>
<dbReference type="InterPro" id="IPR005543">
    <property type="entry name" value="PASTA_dom"/>
</dbReference>
<evidence type="ECO:0000313" key="19">
    <source>
        <dbReference type="Proteomes" id="UP000297776"/>
    </source>
</evidence>
<dbReference type="CDD" id="cd14014">
    <property type="entry name" value="STKc_PknB_like"/>
    <property type="match status" value="1"/>
</dbReference>
<keyword evidence="15" id="KW-1133">Transmembrane helix</keyword>
<reference evidence="18 19" key="1">
    <citation type="submission" date="2019-03" db="EMBL/GenBank/DDBJ databases">
        <authorList>
            <person name="Yang Y."/>
        </authorList>
    </citation>
    <scope>NUCLEOTIDE SEQUENCE [LARGE SCALE GENOMIC DNA]</scope>
    <source>
        <strain evidence="18 19">ASL-1</strain>
    </source>
</reference>
<dbReference type="PANTHER" id="PTHR43289">
    <property type="entry name" value="MITOGEN-ACTIVATED PROTEIN KINASE KINASE KINASE 20-RELATED"/>
    <property type="match status" value="1"/>
</dbReference>
<dbReference type="Pfam" id="PF03793">
    <property type="entry name" value="PASTA"/>
    <property type="match status" value="3"/>
</dbReference>
<dbReference type="Proteomes" id="UP000297776">
    <property type="component" value="Unassembled WGS sequence"/>
</dbReference>
<dbReference type="RefSeq" id="WP_134379390.1">
    <property type="nucleotide sequence ID" value="NZ_SORX01000002.1"/>
</dbReference>
<dbReference type="PROSITE" id="PS00107">
    <property type="entry name" value="PROTEIN_KINASE_ATP"/>
    <property type="match status" value="1"/>
</dbReference>
<dbReference type="SMART" id="SM00220">
    <property type="entry name" value="S_TKc"/>
    <property type="match status" value="1"/>
</dbReference>
<dbReference type="NCBIfam" id="NF033483">
    <property type="entry name" value="PknB_PASTA_kin"/>
    <property type="match status" value="1"/>
</dbReference>
<feature type="transmembrane region" description="Helical" evidence="15">
    <location>
        <begin position="331"/>
        <end position="352"/>
    </location>
</feature>
<comment type="catalytic activity">
    <reaction evidence="10">
        <text>L-seryl-[protein] + ATP = O-phospho-L-seryl-[protein] + ADP + H(+)</text>
        <dbReference type="Rhea" id="RHEA:17989"/>
        <dbReference type="Rhea" id="RHEA-COMP:9863"/>
        <dbReference type="Rhea" id="RHEA-COMP:11604"/>
        <dbReference type="ChEBI" id="CHEBI:15378"/>
        <dbReference type="ChEBI" id="CHEBI:29999"/>
        <dbReference type="ChEBI" id="CHEBI:30616"/>
        <dbReference type="ChEBI" id="CHEBI:83421"/>
        <dbReference type="ChEBI" id="CHEBI:456216"/>
        <dbReference type="EC" id="2.7.11.1"/>
    </reaction>
</comment>
<keyword evidence="15" id="KW-0472">Membrane</keyword>
<feature type="domain" description="PASTA" evidence="17">
    <location>
        <begin position="489"/>
        <end position="556"/>
    </location>
</feature>
<dbReference type="InterPro" id="IPR011009">
    <property type="entry name" value="Kinase-like_dom_sf"/>
</dbReference>
<dbReference type="CDD" id="cd06577">
    <property type="entry name" value="PASTA_pknB"/>
    <property type="match status" value="3"/>
</dbReference>
<keyword evidence="7 13" id="KW-0067">ATP-binding</keyword>
<dbReference type="EMBL" id="SORX01000002">
    <property type="protein sequence ID" value="TFE02715.1"/>
    <property type="molecule type" value="Genomic_DNA"/>
</dbReference>
<feature type="domain" description="PASTA" evidence="17">
    <location>
        <begin position="353"/>
        <end position="420"/>
    </location>
</feature>
<dbReference type="InterPro" id="IPR000719">
    <property type="entry name" value="Prot_kinase_dom"/>
</dbReference>
<dbReference type="GO" id="GO:0071224">
    <property type="term" value="P:cellular response to peptidoglycan"/>
    <property type="evidence" value="ECO:0007669"/>
    <property type="project" value="UniProtKB-ARBA"/>
</dbReference>
<dbReference type="GO" id="GO:0004674">
    <property type="term" value="F:protein serine/threonine kinase activity"/>
    <property type="evidence" value="ECO:0007669"/>
    <property type="project" value="UniProtKB-KW"/>
</dbReference>
<feature type="region of interest" description="Disordered" evidence="14">
    <location>
        <begin position="303"/>
        <end position="323"/>
    </location>
</feature>
<dbReference type="SMART" id="SM00740">
    <property type="entry name" value="PASTA"/>
    <property type="match status" value="3"/>
</dbReference>
<evidence type="ECO:0000256" key="15">
    <source>
        <dbReference type="SAM" id="Phobius"/>
    </source>
</evidence>
<keyword evidence="19" id="KW-1185">Reference proteome</keyword>
<evidence type="ECO:0000256" key="8">
    <source>
        <dbReference type="ARBA" id="ARBA00022968"/>
    </source>
</evidence>
<keyword evidence="2" id="KW-0723">Serine/threonine-protein kinase</keyword>
<evidence type="ECO:0000259" key="16">
    <source>
        <dbReference type="PROSITE" id="PS50011"/>
    </source>
</evidence>
<dbReference type="FunFam" id="3.30.200.20:FF:000035">
    <property type="entry name" value="Serine/threonine protein kinase Stk1"/>
    <property type="match status" value="1"/>
</dbReference>
<keyword evidence="15" id="KW-0812">Transmembrane</keyword>